<evidence type="ECO:0000313" key="2">
    <source>
        <dbReference type="Proteomes" id="UP001370299"/>
    </source>
</evidence>
<gene>
    <name evidence="1" type="ORF">WMN62_03285</name>
</gene>
<name>A0ABU8Y6L9_9MICO</name>
<dbReference type="Proteomes" id="UP001370299">
    <property type="component" value="Unassembled WGS sequence"/>
</dbReference>
<proteinExistence type="predicted"/>
<organism evidence="1 2">
    <name type="scientific">Curtobacterium citreum</name>
    <dbReference type="NCBI Taxonomy" id="2036"/>
    <lineage>
        <taxon>Bacteria</taxon>
        <taxon>Bacillati</taxon>
        <taxon>Actinomycetota</taxon>
        <taxon>Actinomycetes</taxon>
        <taxon>Micrococcales</taxon>
        <taxon>Microbacteriaceae</taxon>
        <taxon>Curtobacterium</taxon>
    </lineage>
</organism>
<comment type="caution">
    <text evidence="1">The sequence shown here is derived from an EMBL/GenBank/DDBJ whole genome shotgun (WGS) entry which is preliminary data.</text>
</comment>
<evidence type="ECO:0000313" key="1">
    <source>
        <dbReference type="EMBL" id="MEK0170485.1"/>
    </source>
</evidence>
<dbReference type="RefSeq" id="WP_340197716.1">
    <property type="nucleotide sequence ID" value="NZ_JBBKAP010000075.1"/>
</dbReference>
<evidence type="ECO:0008006" key="3">
    <source>
        <dbReference type="Google" id="ProtNLM"/>
    </source>
</evidence>
<sequence length="319" mass="35067">MHDRVLAIPLVRTGDHPSAERRALQRRVHRGSLAPVRPGVLVDPSHLQGLRSEDRLLLLVRATTSSVELPRAFSHSSAAAVHGLPFVAPAPTRVDVLDPRLTRPETTALGRVRPGPEIDDTHGRWAGTPPTMPTEIDGAPVTSLVRTLVDLSATAPLDDVVPMIDQALHDRRVLPEMLLDELAAHERKGSEKAGTAIGMGSALSGSPAESVCRVRFRQVGTPEPVQQHEFRRAGGGTAVVDFWFPDQGVVVEVDGRAKYEDPTMLDGRTTAEAHWQEKRREDFVRSFPEVRFVVRLSWADLMQPDRVRAALRRAGVPCR</sequence>
<protein>
    <recommendedName>
        <fullName evidence="3">Transcriptional regulator, AbiEi antitoxin, Type IV TA system</fullName>
    </recommendedName>
</protein>
<keyword evidence="2" id="KW-1185">Reference proteome</keyword>
<reference evidence="1 2" key="1">
    <citation type="submission" date="2024-03" db="EMBL/GenBank/DDBJ databases">
        <title>Whole genomes of four grape xylem sap localized bacterial endophytes.</title>
        <authorList>
            <person name="Kumar G."/>
            <person name="Savka M.A."/>
        </authorList>
    </citation>
    <scope>NUCLEOTIDE SEQUENCE [LARGE SCALE GENOMIC DNA]</scope>
    <source>
        <strain evidence="1 2">RIT_GXS8</strain>
    </source>
</reference>
<dbReference type="EMBL" id="JBBLYY010000020">
    <property type="protein sequence ID" value="MEK0170485.1"/>
    <property type="molecule type" value="Genomic_DNA"/>
</dbReference>
<accession>A0ABU8Y6L9</accession>